<evidence type="ECO:0000256" key="1">
    <source>
        <dbReference type="ARBA" id="ARBA00005781"/>
    </source>
</evidence>
<protein>
    <recommendedName>
        <fullName evidence="4 5">Large ribosomal subunit protein bL19</fullName>
    </recommendedName>
</protein>
<dbReference type="InterPro" id="IPR038657">
    <property type="entry name" value="Ribosomal_bL19_sf"/>
</dbReference>
<keyword evidence="3 5" id="KW-0687">Ribonucleoprotein</keyword>
<dbReference type="Proteomes" id="UP000264702">
    <property type="component" value="Unassembled WGS sequence"/>
</dbReference>
<organism evidence="7 8">
    <name type="scientific">Paracidobacterium acidisoli</name>
    <dbReference type="NCBI Taxonomy" id="2303751"/>
    <lineage>
        <taxon>Bacteria</taxon>
        <taxon>Pseudomonadati</taxon>
        <taxon>Acidobacteriota</taxon>
        <taxon>Terriglobia</taxon>
        <taxon>Terriglobales</taxon>
        <taxon>Acidobacteriaceae</taxon>
        <taxon>Paracidobacterium</taxon>
    </lineage>
</organism>
<evidence type="ECO:0000256" key="3">
    <source>
        <dbReference type="ARBA" id="ARBA00023274"/>
    </source>
</evidence>
<dbReference type="InterPro" id="IPR001857">
    <property type="entry name" value="Ribosomal_bL19"/>
</dbReference>
<dbReference type="Gene3D" id="2.30.30.790">
    <property type="match status" value="1"/>
</dbReference>
<comment type="caution">
    <text evidence="7">The sequence shown here is derived from an EMBL/GenBank/DDBJ whole genome shotgun (WGS) entry which is preliminary data.</text>
</comment>
<reference evidence="7 8" key="1">
    <citation type="submission" date="2018-08" db="EMBL/GenBank/DDBJ databases">
        <title>Acidipila sp. 4G-K13, an acidobacterium isolated from forest soil.</title>
        <authorList>
            <person name="Gao Z.-H."/>
            <person name="Qiu L.-H."/>
        </authorList>
    </citation>
    <scope>NUCLEOTIDE SEQUENCE [LARGE SCALE GENOMIC DNA]</scope>
    <source>
        <strain evidence="7 8">4G-K13</strain>
    </source>
</reference>
<dbReference type="PIRSF" id="PIRSF002191">
    <property type="entry name" value="Ribosomal_L19"/>
    <property type="match status" value="1"/>
</dbReference>
<comment type="function">
    <text evidence="5 6">This protein is located at the 30S-50S ribosomal subunit interface and may play a role in the structure and function of the aminoacyl-tRNA binding site.</text>
</comment>
<dbReference type="InterPro" id="IPR008991">
    <property type="entry name" value="Translation_prot_SH3-like_sf"/>
</dbReference>
<dbReference type="AlphaFoldDB" id="A0A372IJL3"/>
<dbReference type="SUPFAM" id="SSF50104">
    <property type="entry name" value="Translation proteins SH3-like domain"/>
    <property type="match status" value="1"/>
</dbReference>
<accession>A0A372IJL3</accession>
<comment type="similarity">
    <text evidence="1 5 6">Belongs to the bacterial ribosomal protein bL19 family.</text>
</comment>
<dbReference type="Pfam" id="PF01245">
    <property type="entry name" value="Ribosomal_L19"/>
    <property type="match status" value="1"/>
</dbReference>
<dbReference type="PRINTS" id="PR00061">
    <property type="entry name" value="RIBOSOMALL19"/>
</dbReference>
<dbReference type="PANTHER" id="PTHR15680">
    <property type="entry name" value="RIBOSOMAL PROTEIN L19"/>
    <property type="match status" value="1"/>
</dbReference>
<dbReference type="HAMAP" id="MF_00402">
    <property type="entry name" value="Ribosomal_bL19"/>
    <property type="match status" value="1"/>
</dbReference>
<evidence type="ECO:0000256" key="2">
    <source>
        <dbReference type="ARBA" id="ARBA00022980"/>
    </source>
</evidence>
<keyword evidence="8" id="KW-1185">Reference proteome</keyword>
<dbReference type="EMBL" id="QVQT01000007">
    <property type="protein sequence ID" value="RFU15136.1"/>
    <property type="molecule type" value="Genomic_DNA"/>
</dbReference>
<dbReference type="OrthoDB" id="9803541at2"/>
<evidence type="ECO:0000313" key="8">
    <source>
        <dbReference type="Proteomes" id="UP000264702"/>
    </source>
</evidence>
<gene>
    <name evidence="5" type="primary">rplS</name>
    <name evidence="7" type="ORF">D0Y96_18530</name>
</gene>
<dbReference type="GO" id="GO:0006412">
    <property type="term" value="P:translation"/>
    <property type="evidence" value="ECO:0007669"/>
    <property type="project" value="UniProtKB-UniRule"/>
</dbReference>
<sequence>MSIHPVMQRLADKLNRTDLPAFAPGDTVRVQVRIKEGDKERLQAFEGIVIARRNGAQGSFTVRKMSFGQGVERIFPFNSRVIDKVEKIRSAKVRRAKLFYLRGLRGKAARLKEVEKA</sequence>
<evidence type="ECO:0000313" key="7">
    <source>
        <dbReference type="EMBL" id="RFU15136.1"/>
    </source>
</evidence>
<dbReference type="NCBIfam" id="TIGR01024">
    <property type="entry name" value="rplS_bact"/>
    <property type="match status" value="1"/>
</dbReference>
<name>A0A372IJL3_9BACT</name>
<proteinExistence type="inferred from homology"/>
<evidence type="ECO:0000256" key="4">
    <source>
        <dbReference type="ARBA" id="ARBA00035171"/>
    </source>
</evidence>
<keyword evidence="2 5" id="KW-0689">Ribosomal protein</keyword>
<dbReference type="GO" id="GO:0003735">
    <property type="term" value="F:structural constituent of ribosome"/>
    <property type="evidence" value="ECO:0007669"/>
    <property type="project" value="InterPro"/>
</dbReference>
<evidence type="ECO:0000256" key="5">
    <source>
        <dbReference type="HAMAP-Rule" id="MF_00402"/>
    </source>
</evidence>
<dbReference type="RefSeq" id="WP_117302981.1">
    <property type="nucleotide sequence ID" value="NZ_QVQT02000007.1"/>
</dbReference>
<evidence type="ECO:0000256" key="6">
    <source>
        <dbReference type="RuleBase" id="RU000559"/>
    </source>
</evidence>
<dbReference type="GO" id="GO:0022625">
    <property type="term" value="C:cytosolic large ribosomal subunit"/>
    <property type="evidence" value="ECO:0007669"/>
    <property type="project" value="TreeGrafter"/>
</dbReference>
<dbReference type="PANTHER" id="PTHR15680:SF9">
    <property type="entry name" value="LARGE RIBOSOMAL SUBUNIT PROTEIN BL19M"/>
    <property type="match status" value="1"/>
</dbReference>